<accession>A0A8H8T1E9</accession>
<feature type="region of interest" description="Disordered" evidence="1">
    <location>
        <begin position="90"/>
        <end position="120"/>
    </location>
</feature>
<dbReference type="EMBL" id="CP059669">
    <property type="protein sequence ID" value="QRW24418.1"/>
    <property type="molecule type" value="Genomic_DNA"/>
</dbReference>
<reference evidence="2" key="1">
    <citation type="submission" date="2020-05" db="EMBL/GenBank/DDBJ databases">
        <title>Evolutionary and genomic comparisons of hybrid uninucleate and nonhybrid Rhizoctonia fungi.</title>
        <authorList>
            <person name="Li C."/>
            <person name="Chen X."/>
        </authorList>
    </citation>
    <scope>NUCLEOTIDE SEQUENCE</scope>
    <source>
        <strain evidence="2">AG-1 IA</strain>
    </source>
</reference>
<proteinExistence type="predicted"/>
<protein>
    <submittedName>
        <fullName evidence="2">Retrotransposon-derived protein PEG10</fullName>
    </submittedName>
</protein>
<gene>
    <name evidence="2" type="ORF">RhiXN_11330</name>
</gene>
<dbReference type="KEGG" id="rsx:RhiXN_11330"/>
<feature type="region of interest" description="Disordered" evidence="1">
    <location>
        <begin position="155"/>
        <end position="186"/>
    </location>
</feature>
<feature type="compositionally biased region" description="Polar residues" evidence="1">
    <location>
        <begin position="1"/>
        <end position="12"/>
    </location>
</feature>
<name>A0A8H8T1E9_9AGAM</name>
<evidence type="ECO:0000313" key="3">
    <source>
        <dbReference type="Proteomes" id="UP000650533"/>
    </source>
</evidence>
<organism evidence="2 3">
    <name type="scientific">Rhizoctonia solani</name>
    <dbReference type="NCBI Taxonomy" id="456999"/>
    <lineage>
        <taxon>Eukaryota</taxon>
        <taxon>Fungi</taxon>
        <taxon>Dikarya</taxon>
        <taxon>Basidiomycota</taxon>
        <taxon>Agaricomycotina</taxon>
        <taxon>Agaricomycetes</taxon>
        <taxon>Cantharellales</taxon>
        <taxon>Ceratobasidiaceae</taxon>
        <taxon>Rhizoctonia</taxon>
    </lineage>
</organism>
<evidence type="ECO:0000256" key="1">
    <source>
        <dbReference type="SAM" id="MobiDB-lite"/>
    </source>
</evidence>
<evidence type="ECO:0000313" key="2">
    <source>
        <dbReference type="EMBL" id="QRW24418.1"/>
    </source>
</evidence>
<dbReference type="RefSeq" id="XP_043184655.1">
    <property type="nucleotide sequence ID" value="XM_043331145.1"/>
</dbReference>
<dbReference type="GeneID" id="67033608"/>
<dbReference type="AlphaFoldDB" id="A0A8H8T1E9"/>
<dbReference type="Proteomes" id="UP000650533">
    <property type="component" value="Chromosome 12"/>
</dbReference>
<sequence>MATRSRPPSQACSPIDQGELGPFLPPASPELGKVSLERVIHLLWGLQSQVNRIEQTLLEQAEISQEVQTNVENISQTVNVVKDGLAQLQSARGPHTPEEQKPPAVKETPRAAPKAKPIGKAQPFLGAPAPIISTGAPRRNPLSLFNPYPSLSFPLGPAPASQGPPPAPIVTLAQPPAPSTVKVDHPDAFKGKIGLEAKQWLT</sequence>
<feature type="region of interest" description="Disordered" evidence="1">
    <location>
        <begin position="1"/>
        <end position="27"/>
    </location>
</feature>